<reference evidence="9" key="1">
    <citation type="submission" date="2019-08" db="EMBL/GenBank/DDBJ databases">
        <authorList>
            <person name="Kucharzyk K."/>
            <person name="Murdoch R.W."/>
            <person name="Higgins S."/>
            <person name="Loffler F."/>
        </authorList>
    </citation>
    <scope>NUCLEOTIDE SEQUENCE</scope>
</reference>
<dbReference type="EC" id="4.1.2.4" evidence="3"/>
<evidence type="ECO:0000256" key="7">
    <source>
        <dbReference type="ARBA" id="ARBA00032755"/>
    </source>
</evidence>
<dbReference type="PANTHER" id="PTHR10889:SF3">
    <property type="entry name" value="DEOXYRIBOSE-PHOSPHATE ALDOLASE"/>
    <property type="match status" value="1"/>
</dbReference>
<dbReference type="InterPro" id="IPR002915">
    <property type="entry name" value="DeoC/FbaB/LacD_aldolase"/>
</dbReference>
<dbReference type="InterPro" id="IPR013785">
    <property type="entry name" value="Aldolase_TIM"/>
</dbReference>
<dbReference type="NCBIfam" id="TIGR00126">
    <property type="entry name" value="deoC"/>
    <property type="match status" value="1"/>
</dbReference>
<dbReference type="GO" id="GO:0016052">
    <property type="term" value="P:carbohydrate catabolic process"/>
    <property type="evidence" value="ECO:0007669"/>
    <property type="project" value="TreeGrafter"/>
</dbReference>
<keyword evidence="5" id="KW-0704">Schiff base</keyword>
<proteinExistence type="inferred from homology"/>
<evidence type="ECO:0000256" key="6">
    <source>
        <dbReference type="ARBA" id="ARBA00031814"/>
    </source>
</evidence>
<evidence type="ECO:0000256" key="2">
    <source>
        <dbReference type="ARBA" id="ARBA00009473"/>
    </source>
</evidence>
<dbReference type="SMART" id="SM01133">
    <property type="entry name" value="DeoC"/>
    <property type="match status" value="1"/>
</dbReference>
<dbReference type="EMBL" id="VSSQ01000101">
    <property type="protein sequence ID" value="MPL76868.1"/>
    <property type="molecule type" value="Genomic_DNA"/>
</dbReference>
<comment type="similarity">
    <text evidence="2">Belongs to the DeoC/FbaB aldolase family. DeoC type 2 subfamily.</text>
</comment>
<dbReference type="SUPFAM" id="SSF51569">
    <property type="entry name" value="Aldolase"/>
    <property type="match status" value="1"/>
</dbReference>
<gene>
    <name evidence="9" type="primary">deoC_5</name>
    <name evidence="9" type="ORF">SDC9_22719</name>
</gene>
<evidence type="ECO:0000256" key="8">
    <source>
        <dbReference type="ARBA" id="ARBA00048791"/>
    </source>
</evidence>
<evidence type="ECO:0000313" key="9">
    <source>
        <dbReference type="EMBL" id="MPL76868.1"/>
    </source>
</evidence>
<dbReference type="GO" id="GO:0009264">
    <property type="term" value="P:deoxyribonucleotide catabolic process"/>
    <property type="evidence" value="ECO:0007669"/>
    <property type="project" value="InterPro"/>
</dbReference>
<evidence type="ECO:0000256" key="1">
    <source>
        <dbReference type="ARBA" id="ARBA00004816"/>
    </source>
</evidence>
<sequence length="273" mass="30600">MSTILNKPIIDEILYKGRLSINRREAAIKCLQCLDLTSLSSTDNEEKIKKLIEDSKIKELESVKVAGICVYPNFLGVLNVNLLDKEIKKVVVGGYFPSGQNPIEIKLNEIKFAIDNNAQEVDIVMNRGLFLEGNFEEVSRETLLSKEICGDKVLKVILEIGELETYENIYKASLINLEAGADFIKTSTGKIEKGADVYSFAVMLMAIKDYYKKTGVLKSIKTAGGISAAEQVLDYYILFSHYLGEENLNSKHFRIGGSRLKNNLVEFILKENN</sequence>
<dbReference type="AlphaFoldDB" id="A0A644UCZ4"/>
<evidence type="ECO:0000256" key="5">
    <source>
        <dbReference type="ARBA" id="ARBA00023270"/>
    </source>
</evidence>
<comment type="pathway">
    <text evidence="1">Carbohydrate degradation; 2-deoxy-D-ribose 1-phosphate degradation; D-glyceraldehyde 3-phosphate and acetaldehyde from 2-deoxy-alpha-D-ribose 1-phosphate: step 2/2.</text>
</comment>
<evidence type="ECO:0000256" key="3">
    <source>
        <dbReference type="ARBA" id="ARBA00012515"/>
    </source>
</evidence>
<comment type="catalytic activity">
    <reaction evidence="8">
        <text>2-deoxy-D-ribose 5-phosphate = D-glyceraldehyde 3-phosphate + acetaldehyde</text>
        <dbReference type="Rhea" id="RHEA:12821"/>
        <dbReference type="ChEBI" id="CHEBI:15343"/>
        <dbReference type="ChEBI" id="CHEBI:59776"/>
        <dbReference type="ChEBI" id="CHEBI:62877"/>
        <dbReference type="EC" id="4.1.2.4"/>
    </reaction>
</comment>
<dbReference type="PANTHER" id="PTHR10889">
    <property type="entry name" value="DEOXYRIBOSE-PHOSPHATE ALDOLASE"/>
    <property type="match status" value="1"/>
</dbReference>
<dbReference type="InterPro" id="IPR011343">
    <property type="entry name" value="DeoC"/>
</dbReference>
<name>A0A644UCZ4_9ZZZZ</name>
<organism evidence="9">
    <name type="scientific">bioreactor metagenome</name>
    <dbReference type="NCBI Taxonomy" id="1076179"/>
    <lineage>
        <taxon>unclassified sequences</taxon>
        <taxon>metagenomes</taxon>
        <taxon>ecological metagenomes</taxon>
    </lineage>
</organism>
<dbReference type="PIRSF" id="PIRSF001357">
    <property type="entry name" value="DeoC"/>
    <property type="match status" value="1"/>
</dbReference>
<dbReference type="GO" id="GO:0005737">
    <property type="term" value="C:cytoplasm"/>
    <property type="evidence" value="ECO:0007669"/>
    <property type="project" value="InterPro"/>
</dbReference>
<comment type="caution">
    <text evidence="9">The sequence shown here is derived from an EMBL/GenBank/DDBJ whole genome shotgun (WGS) entry which is preliminary data.</text>
</comment>
<protein>
    <recommendedName>
        <fullName evidence="3">deoxyribose-phosphate aldolase</fullName>
        <ecNumber evidence="3">4.1.2.4</ecNumber>
    </recommendedName>
    <alternativeName>
        <fullName evidence="7">2-deoxy-D-ribose 5-phosphate aldolase</fullName>
    </alternativeName>
    <alternativeName>
        <fullName evidence="6">Phosphodeoxyriboaldolase</fullName>
    </alternativeName>
</protein>
<dbReference type="Pfam" id="PF01791">
    <property type="entry name" value="DeoC"/>
    <property type="match status" value="1"/>
</dbReference>
<accession>A0A644UCZ4</accession>
<keyword evidence="4 9" id="KW-0456">Lyase</keyword>
<dbReference type="GO" id="GO:0004139">
    <property type="term" value="F:deoxyribose-phosphate aldolase activity"/>
    <property type="evidence" value="ECO:0007669"/>
    <property type="project" value="UniProtKB-EC"/>
</dbReference>
<evidence type="ECO:0000256" key="4">
    <source>
        <dbReference type="ARBA" id="ARBA00023239"/>
    </source>
</evidence>
<dbReference type="Gene3D" id="3.20.20.70">
    <property type="entry name" value="Aldolase class I"/>
    <property type="match status" value="1"/>
</dbReference>